<feature type="transmembrane region" description="Helical" evidence="5">
    <location>
        <begin position="502"/>
        <end position="523"/>
    </location>
</feature>
<feature type="transmembrane region" description="Helical" evidence="5">
    <location>
        <begin position="602"/>
        <end position="622"/>
    </location>
</feature>
<feature type="transmembrane region" description="Helical" evidence="5">
    <location>
        <begin position="427"/>
        <end position="443"/>
    </location>
</feature>
<dbReference type="GO" id="GO:0010181">
    <property type="term" value="F:FMN binding"/>
    <property type="evidence" value="ECO:0007669"/>
    <property type="project" value="InterPro"/>
</dbReference>
<dbReference type="GO" id="GO:0045893">
    <property type="term" value="P:positive regulation of DNA-templated transcription"/>
    <property type="evidence" value="ECO:0007669"/>
    <property type="project" value="InterPro"/>
</dbReference>
<keyword evidence="5" id="KW-1133">Transmembrane helix</keyword>
<dbReference type="Pfam" id="PF12801">
    <property type="entry name" value="Fer4_5"/>
    <property type="match status" value="2"/>
</dbReference>
<dbReference type="EMBL" id="UOEW01000302">
    <property type="protein sequence ID" value="VAW41354.1"/>
    <property type="molecule type" value="Genomic_DNA"/>
</dbReference>
<dbReference type="PANTHER" id="PTHR30224">
    <property type="entry name" value="ELECTRON TRANSPORT PROTEIN"/>
    <property type="match status" value="1"/>
</dbReference>
<feature type="transmembrane region" description="Helical" evidence="5">
    <location>
        <begin position="455"/>
        <end position="471"/>
    </location>
</feature>
<dbReference type="InterPro" id="IPR052378">
    <property type="entry name" value="NosR_regulator"/>
</dbReference>
<sequence length="734" mass="83451">MRLLLVVFIVGFSMFVSPALNAFELRDRLDLKIAYPQATTIKINPKVAKLYDAYAGNSHIGYVVINTNFSETIGYSGKPIHMAIGVDNDGVIRGIQMLKHSEPIILIGIPQAKLMKPFEKYIGYNVLKAFQQKTLDDNEIDIISGATVTVIVMDDSIISSILKAFRALSIIENKPITAQETRTIKQPEPNERQSWQQLLDNGSVQHLHLTVGEVSQIFLQKGYAKAATKVESSNPDDVFIDLYLAVVSLSEIGQNLLGEGEYKNLQGKLTKDQHAVVIAANGLFSFRGSGFVRGGVFDRFQIEQGEEKIRFRDQNYKRLRQFYAAGTPEFTEIGLFYLPIPTHARTKINITNKFVLNLLISRAVGPREKRFFNAHLPYQIPDKFVDISMPVSASLQYIPADAKEIAENRAAGLKLVQGIWDRKQSEIIILSILLFILTAIFFFQLQLTRYPKLTLIVRYSFLSFVLVWLGFMQNAQLSVVNVFTFFGSLLTNFDWHFFLRDPLVFILWCAVAGSLILWARGAYCGWLCPFGALQELTNHIARKLKIPQITMPWGLHERLWAVKYLIFLGLLGISMYSFEMAEHLAEVEPFKTSIILKFQRSWPFVVYGLSLLVIGLFIERFFCRYLCPLGAGLAIPAKLKLFDWIKRYPNDCGSPCQICANECMVQAIHPEGNINLNECINCLHCQVRYVDEQVCPVMVKKRKKRERRDNRGRPANQHTEAETPLSKLKLNIRS</sequence>
<dbReference type="PANTHER" id="PTHR30224:SF4">
    <property type="entry name" value="ELECTRON TRANSPORT PROTEIN YCCM-RELATED"/>
    <property type="match status" value="1"/>
</dbReference>
<dbReference type="Pfam" id="PF04205">
    <property type="entry name" value="FMN_bind"/>
    <property type="match status" value="1"/>
</dbReference>
<evidence type="ECO:0000256" key="1">
    <source>
        <dbReference type="ARBA" id="ARBA00004236"/>
    </source>
</evidence>
<organism evidence="7">
    <name type="scientific">hydrothermal vent metagenome</name>
    <dbReference type="NCBI Taxonomy" id="652676"/>
    <lineage>
        <taxon>unclassified sequences</taxon>
        <taxon>metagenomes</taxon>
        <taxon>ecological metagenomes</taxon>
    </lineage>
</organism>
<feature type="transmembrane region" description="Helical" evidence="5">
    <location>
        <begin position="561"/>
        <end position="581"/>
    </location>
</feature>
<evidence type="ECO:0000259" key="6">
    <source>
        <dbReference type="SMART" id="SM00900"/>
    </source>
</evidence>
<reference evidence="7" key="1">
    <citation type="submission" date="2018-06" db="EMBL/GenBank/DDBJ databases">
        <authorList>
            <person name="Zhirakovskaya E."/>
        </authorList>
    </citation>
    <scope>NUCLEOTIDE SEQUENCE</scope>
</reference>
<comment type="subcellular location">
    <subcellularLocation>
        <location evidence="1">Cell membrane</location>
    </subcellularLocation>
</comment>
<dbReference type="SUPFAM" id="SSF54862">
    <property type="entry name" value="4Fe-4S ferredoxins"/>
    <property type="match status" value="1"/>
</dbReference>
<gene>
    <name evidence="7" type="ORF">MNBD_GAMMA01-1520</name>
</gene>
<dbReference type="InterPro" id="IPR011399">
    <property type="entry name" value="NosR"/>
</dbReference>
<dbReference type="GO" id="GO:0003677">
    <property type="term" value="F:DNA binding"/>
    <property type="evidence" value="ECO:0007669"/>
    <property type="project" value="InterPro"/>
</dbReference>
<proteinExistence type="predicted"/>
<dbReference type="GO" id="GO:0005886">
    <property type="term" value="C:plasma membrane"/>
    <property type="evidence" value="ECO:0007669"/>
    <property type="project" value="UniProtKB-SubCell"/>
</dbReference>
<accession>A0A3B0WCJ2</accession>
<feature type="domain" description="FMN-binding" evidence="6">
    <location>
        <begin position="74"/>
        <end position="164"/>
    </location>
</feature>
<dbReference type="InterPro" id="IPR017896">
    <property type="entry name" value="4Fe4S_Fe-S-bd"/>
</dbReference>
<evidence type="ECO:0000256" key="4">
    <source>
        <dbReference type="SAM" id="MobiDB-lite"/>
    </source>
</evidence>
<keyword evidence="2" id="KW-1003">Cell membrane</keyword>
<feature type="region of interest" description="Disordered" evidence="4">
    <location>
        <begin position="705"/>
        <end position="734"/>
    </location>
</feature>
<evidence type="ECO:0000256" key="5">
    <source>
        <dbReference type="SAM" id="Phobius"/>
    </source>
</evidence>
<name>A0A3B0WCJ2_9ZZZZ</name>
<evidence type="ECO:0000313" key="7">
    <source>
        <dbReference type="EMBL" id="VAW41354.1"/>
    </source>
</evidence>
<dbReference type="InterPro" id="IPR007329">
    <property type="entry name" value="FMN-bd"/>
</dbReference>
<protein>
    <submittedName>
        <fullName evidence="7">Nitrous oxide reductase maturation protein NosR</fullName>
    </submittedName>
</protein>
<evidence type="ECO:0000256" key="2">
    <source>
        <dbReference type="ARBA" id="ARBA00022475"/>
    </source>
</evidence>
<evidence type="ECO:0000256" key="3">
    <source>
        <dbReference type="ARBA" id="ARBA00023136"/>
    </source>
</evidence>
<dbReference type="AlphaFoldDB" id="A0A3B0WCJ2"/>
<dbReference type="SMART" id="SM00900">
    <property type="entry name" value="FMN_bind"/>
    <property type="match status" value="1"/>
</dbReference>
<dbReference type="PIRSF" id="PIRSF036354">
    <property type="entry name" value="NosR"/>
    <property type="match status" value="1"/>
</dbReference>
<keyword evidence="5" id="KW-0812">Transmembrane</keyword>
<keyword evidence="3 5" id="KW-0472">Membrane</keyword>